<sequence length="272" mass="29477">MGGFSVGGATSFTTFKIDDNEQPAAPLHPAPESVVPTLNPKYGRAMHPVSPLDAHLEPPLTFADMRINATASTTRRTAPPNPSLLKQRSQTSHFLRSSPIQSNIRGTVTTACSIFTPEAMFTIGTVGVMPFYAMMIGAPNSKLTRRVMQSPLPCCVLAVMYVYLLYVSWAPDTLQKMFSNQYFFPELAGIAEMFARYKTVASAWLHLLAVDLFAARTVYLDAIENSIPATHSLTLCCMFGPVGILAHYATKAILSFVKAPSASRAPPITVGS</sequence>
<evidence type="ECO:0000313" key="3">
    <source>
        <dbReference type="EMBL" id="KAK3256687.1"/>
    </source>
</evidence>
<feature type="region of interest" description="Disordered" evidence="1">
    <location>
        <begin position="72"/>
        <end position="95"/>
    </location>
</feature>
<evidence type="ECO:0000256" key="2">
    <source>
        <dbReference type="SAM" id="Phobius"/>
    </source>
</evidence>
<gene>
    <name evidence="3" type="ORF">CYMTET_34189</name>
</gene>
<protein>
    <recommendedName>
        <fullName evidence="5">Neoxanthin synthase</fullName>
    </recommendedName>
</protein>
<keyword evidence="4" id="KW-1185">Reference proteome</keyword>
<feature type="transmembrane region" description="Helical" evidence="2">
    <location>
        <begin position="119"/>
        <end position="138"/>
    </location>
</feature>
<keyword evidence="2" id="KW-1133">Transmembrane helix</keyword>
<reference evidence="3 4" key="1">
    <citation type="journal article" date="2015" name="Genome Biol. Evol.">
        <title>Comparative Genomics of a Bacterivorous Green Alga Reveals Evolutionary Causalities and Consequences of Phago-Mixotrophic Mode of Nutrition.</title>
        <authorList>
            <person name="Burns J.A."/>
            <person name="Paasch A."/>
            <person name="Narechania A."/>
            <person name="Kim E."/>
        </authorList>
    </citation>
    <scope>NUCLEOTIDE SEQUENCE [LARGE SCALE GENOMIC DNA]</scope>
    <source>
        <strain evidence="3 4">PLY_AMNH</strain>
    </source>
</reference>
<dbReference type="AlphaFoldDB" id="A0AAE0FBJ2"/>
<dbReference type="Pfam" id="PF14108">
    <property type="entry name" value="ABA4-like"/>
    <property type="match status" value="1"/>
</dbReference>
<feature type="compositionally biased region" description="Polar residues" evidence="1">
    <location>
        <begin position="84"/>
        <end position="95"/>
    </location>
</feature>
<dbReference type="Proteomes" id="UP001190700">
    <property type="component" value="Unassembled WGS sequence"/>
</dbReference>
<dbReference type="EMBL" id="LGRX02021434">
    <property type="protein sequence ID" value="KAK3256687.1"/>
    <property type="molecule type" value="Genomic_DNA"/>
</dbReference>
<name>A0AAE0FBJ2_9CHLO</name>
<evidence type="ECO:0000313" key="4">
    <source>
        <dbReference type="Proteomes" id="UP001190700"/>
    </source>
</evidence>
<proteinExistence type="predicted"/>
<dbReference type="InterPro" id="IPR025461">
    <property type="entry name" value="ABA4-like"/>
</dbReference>
<dbReference type="PANTHER" id="PTHR34543:SF1">
    <property type="entry name" value="PROTEIN ABA DEFICIENT 4, CHLOROPLASTIC"/>
    <property type="match status" value="1"/>
</dbReference>
<feature type="transmembrane region" description="Helical" evidence="2">
    <location>
        <begin position="150"/>
        <end position="169"/>
    </location>
</feature>
<evidence type="ECO:0008006" key="5">
    <source>
        <dbReference type="Google" id="ProtNLM"/>
    </source>
</evidence>
<comment type="caution">
    <text evidence="3">The sequence shown here is derived from an EMBL/GenBank/DDBJ whole genome shotgun (WGS) entry which is preliminary data.</text>
</comment>
<evidence type="ECO:0000256" key="1">
    <source>
        <dbReference type="SAM" id="MobiDB-lite"/>
    </source>
</evidence>
<organism evidence="3 4">
    <name type="scientific">Cymbomonas tetramitiformis</name>
    <dbReference type="NCBI Taxonomy" id="36881"/>
    <lineage>
        <taxon>Eukaryota</taxon>
        <taxon>Viridiplantae</taxon>
        <taxon>Chlorophyta</taxon>
        <taxon>Pyramimonadophyceae</taxon>
        <taxon>Pyramimonadales</taxon>
        <taxon>Pyramimonadaceae</taxon>
        <taxon>Cymbomonas</taxon>
    </lineage>
</organism>
<keyword evidence="2" id="KW-0812">Transmembrane</keyword>
<dbReference type="PANTHER" id="PTHR34543">
    <property type="entry name" value="PROTEIN ABA DEFICIENT 4, CHLOROPLASTIC"/>
    <property type="match status" value="1"/>
</dbReference>
<keyword evidence="2" id="KW-0472">Membrane</keyword>
<accession>A0AAE0FBJ2</accession>